<organism evidence="7 8">
    <name type="scientific">Thecamonas trahens ATCC 50062</name>
    <dbReference type="NCBI Taxonomy" id="461836"/>
    <lineage>
        <taxon>Eukaryota</taxon>
        <taxon>Apusozoa</taxon>
        <taxon>Apusomonadida</taxon>
        <taxon>Apusomonadidae</taxon>
        <taxon>Thecamonas</taxon>
    </lineage>
</organism>
<evidence type="ECO:0000256" key="4">
    <source>
        <dbReference type="ARBA" id="ARBA00022989"/>
    </source>
</evidence>
<name>A0A0L0DB32_THETB</name>
<evidence type="ECO:0000313" key="7">
    <source>
        <dbReference type="EMBL" id="KNC49306.1"/>
    </source>
</evidence>
<dbReference type="PANTHER" id="PTHR11266:SF93">
    <property type="entry name" value="INTEGRAL MEMBRANE PROTEIN 25D9-6"/>
    <property type="match status" value="1"/>
</dbReference>
<keyword evidence="5 6" id="KW-0472">Membrane</keyword>
<evidence type="ECO:0000256" key="2">
    <source>
        <dbReference type="ARBA" id="ARBA00006824"/>
    </source>
</evidence>
<protein>
    <submittedName>
        <fullName evidence="7">Integral membrane protein</fullName>
    </submittedName>
</protein>
<evidence type="ECO:0000256" key="6">
    <source>
        <dbReference type="RuleBase" id="RU363053"/>
    </source>
</evidence>
<accession>A0A0L0DB32</accession>
<evidence type="ECO:0000256" key="5">
    <source>
        <dbReference type="ARBA" id="ARBA00023136"/>
    </source>
</evidence>
<dbReference type="OrthoDB" id="860at2759"/>
<dbReference type="Pfam" id="PF04117">
    <property type="entry name" value="Mpv17_PMP22"/>
    <property type="match status" value="1"/>
</dbReference>
<dbReference type="PANTHER" id="PTHR11266">
    <property type="entry name" value="PEROXISOMAL MEMBRANE PROTEIN 2, PXMP2 MPV17"/>
    <property type="match status" value="1"/>
</dbReference>
<gene>
    <name evidence="7" type="ORF">AMSG_05304</name>
</gene>
<dbReference type="AlphaFoldDB" id="A0A0L0DB32"/>
<proteinExistence type="inferred from homology"/>
<dbReference type="GeneID" id="25564739"/>
<keyword evidence="8" id="KW-1185">Reference proteome</keyword>
<dbReference type="STRING" id="461836.A0A0L0DB32"/>
<comment type="similarity">
    <text evidence="2 6">Belongs to the peroxisomal membrane protein PXMP2/4 family.</text>
</comment>
<evidence type="ECO:0000256" key="3">
    <source>
        <dbReference type="ARBA" id="ARBA00022692"/>
    </source>
</evidence>
<feature type="transmembrane region" description="Helical" evidence="6">
    <location>
        <begin position="157"/>
        <end position="177"/>
    </location>
</feature>
<reference evidence="7 8" key="1">
    <citation type="submission" date="2010-05" db="EMBL/GenBank/DDBJ databases">
        <title>The Genome Sequence of Thecamonas trahens ATCC 50062.</title>
        <authorList>
            <consortium name="The Broad Institute Genome Sequencing Platform"/>
            <person name="Russ C."/>
            <person name="Cuomo C."/>
            <person name="Shea T."/>
            <person name="Young S.K."/>
            <person name="Zeng Q."/>
            <person name="Koehrsen M."/>
            <person name="Haas B."/>
            <person name="Borodovsky M."/>
            <person name="Guigo R."/>
            <person name="Alvarado L."/>
            <person name="Berlin A."/>
            <person name="Bochicchio J."/>
            <person name="Borenstein D."/>
            <person name="Chapman S."/>
            <person name="Chen Z."/>
            <person name="Freedman E."/>
            <person name="Gellesch M."/>
            <person name="Goldberg J."/>
            <person name="Griggs A."/>
            <person name="Gujja S."/>
            <person name="Heilman E."/>
            <person name="Heiman D."/>
            <person name="Hepburn T."/>
            <person name="Howarth C."/>
            <person name="Jen D."/>
            <person name="Larson L."/>
            <person name="Mehta T."/>
            <person name="Park D."/>
            <person name="Pearson M."/>
            <person name="Roberts A."/>
            <person name="Saif S."/>
            <person name="Shenoy N."/>
            <person name="Sisk P."/>
            <person name="Stolte C."/>
            <person name="Sykes S."/>
            <person name="Thomson T."/>
            <person name="Walk T."/>
            <person name="White J."/>
            <person name="Yandava C."/>
            <person name="Burger G."/>
            <person name="Gray M.W."/>
            <person name="Holland P.W.H."/>
            <person name="King N."/>
            <person name="Lang F.B.F."/>
            <person name="Roger A.J."/>
            <person name="Ruiz-Trillo I."/>
            <person name="Lander E."/>
            <person name="Nusbaum C."/>
        </authorList>
    </citation>
    <scope>NUCLEOTIDE SEQUENCE [LARGE SCALE GENOMIC DNA]</scope>
    <source>
        <strain evidence="7 8">ATCC 50062</strain>
    </source>
</reference>
<comment type="subcellular location">
    <subcellularLocation>
        <location evidence="1">Membrane</location>
        <topology evidence="1">Multi-pass membrane protein</topology>
    </subcellularLocation>
</comment>
<dbReference type="InterPro" id="IPR007248">
    <property type="entry name" value="Mpv17_PMP22"/>
</dbReference>
<keyword evidence="3 6" id="KW-0812">Transmembrane</keyword>
<dbReference type="EMBL" id="GL349454">
    <property type="protein sequence ID" value="KNC49306.1"/>
    <property type="molecule type" value="Genomic_DNA"/>
</dbReference>
<feature type="transmembrane region" description="Helical" evidence="6">
    <location>
        <begin position="223"/>
        <end position="241"/>
    </location>
</feature>
<evidence type="ECO:0000256" key="1">
    <source>
        <dbReference type="ARBA" id="ARBA00004141"/>
    </source>
</evidence>
<dbReference type="RefSeq" id="XP_013758016.1">
    <property type="nucleotide sequence ID" value="XM_013902562.1"/>
</dbReference>
<dbReference type="Proteomes" id="UP000054408">
    <property type="component" value="Unassembled WGS sequence"/>
</dbReference>
<keyword evidence="4 6" id="KW-1133">Transmembrane helix</keyword>
<sequence>MLRLYMAALERSPLLTKMLTCAVLNATEETLGQILATASARDSSSIWRTATSFPGNAGQSNLGSPIRSPGLDGRDGVRAGNSGNERTVSVARVVAEWLDVAKEKALAVVGANIGWLRVAKMGAYGALINAPLNHVLYGAADVVFTNLTSSSITNMSLHLAAVNIFIIPIVTYVYLYALGTIEGLSRDDLQARIFRDFVPIVKQTWTYFPIIQLIVFKFAPAQLTVPIFNLIGFVYGVYINATSKTQ</sequence>
<evidence type="ECO:0000313" key="8">
    <source>
        <dbReference type="Proteomes" id="UP000054408"/>
    </source>
</evidence>
<dbReference type="GO" id="GO:0005778">
    <property type="term" value="C:peroxisomal membrane"/>
    <property type="evidence" value="ECO:0007669"/>
    <property type="project" value="TreeGrafter"/>
</dbReference>